<evidence type="ECO:0000256" key="12">
    <source>
        <dbReference type="SAM" id="Phobius"/>
    </source>
</evidence>
<dbReference type="PANTHER" id="PTHR24249">
    <property type="entry name" value="HISTAMINE RECEPTOR-RELATED G-PROTEIN COUPLED RECEPTOR"/>
    <property type="match status" value="1"/>
</dbReference>
<feature type="transmembrane region" description="Helical" evidence="12">
    <location>
        <begin position="66"/>
        <end position="85"/>
    </location>
</feature>
<feature type="transmembrane region" description="Helical" evidence="12">
    <location>
        <begin position="290"/>
        <end position="310"/>
    </location>
</feature>
<evidence type="ECO:0000256" key="1">
    <source>
        <dbReference type="ARBA" id="ARBA00004651"/>
    </source>
</evidence>
<keyword evidence="6 12" id="KW-0472">Membrane</keyword>
<keyword evidence="2" id="KW-1003">Cell membrane</keyword>
<dbReference type="PRINTS" id="PR00237">
    <property type="entry name" value="GPCRRHODOPSN"/>
</dbReference>
<keyword evidence="15" id="KW-1185">Reference proteome</keyword>
<reference evidence="14" key="3">
    <citation type="submission" date="2025-09" db="UniProtKB">
        <authorList>
            <consortium name="Ensembl"/>
        </authorList>
    </citation>
    <scope>IDENTIFICATION</scope>
</reference>
<dbReference type="GeneTree" id="ENSGT00950000182934"/>
<keyword evidence="7" id="KW-1015">Disulfide bond</keyword>
<keyword evidence="8 11" id="KW-0675">Receptor</keyword>
<reference evidence="14" key="1">
    <citation type="submission" date="2021-06" db="EMBL/GenBank/DDBJ databases">
        <authorList>
            <consortium name="Wellcome Sanger Institute Data Sharing"/>
        </authorList>
    </citation>
    <scope>NUCLEOTIDE SEQUENCE [LARGE SCALE GENOMIC DNA]</scope>
</reference>
<dbReference type="PROSITE" id="PS50262">
    <property type="entry name" value="G_PROTEIN_RECEP_F1_2"/>
    <property type="match status" value="1"/>
</dbReference>
<feature type="transmembrane region" description="Helical" evidence="12">
    <location>
        <begin position="145"/>
        <end position="168"/>
    </location>
</feature>
<accession>A0A8C4RGT9</accession>
<evidence type="ECO:0000256" key="8">
    <source>
        <dbReference type="ARBA" id="ARBA00023170"/>
    </source>
</evidence>
<organism evidence="14 15">
    <name type="scientific">Erpetoichthys calabaricus</name>
    <name type="common">Rope fish</name>
    <name type="synonym">Calamoichthys calabaricus</name>
    <dbReference type="NCBI Taxonomy" id="27687"/>
    <lineage>
        <taxon>Eukaryota</taxon>
        <taxon>Metazoa</taxon>
        <taxon>Chordata</taxon>
        <taxon>Craniata</taxon>
        <taxon>Vertebrata</taxon>
        <taxon>Euteleostomi</taxon>
        <taxon>Actinopterygii</taxon>
        <taxon>Polypteriformes</taxon>
        <taxon>Polypteridae</taxon>
        <taxon>Erpetoichthys</taxon>
    </lineage>
</organism>
<feature type="transmembrane region" description="Helical" evidence="12">
    <location>
        <begin position="106"/>
        <end position="125"/>
    </location>
</feature>
<evidence type="ECO:0000313" key="14">
    <source>
        <dbReference type="Ensembl" id="ENSECRP00000001774.1"/>
    </source>
</evidence>
<dbReference type="PRINTS" id="PR01830">
    <property type="entry name" value="TRACEAMINER"/>
</dbReference>
<evidence type="ECO:0000256" key="4">
    <source>
        <dbReference type="ARBA" id="ARBA00022989"/>
    </source>
</evidence>
<evidence type="ECO:0000256" key="7">
    <source>
        <dbReference type="ARBA" id="ARBA00023157"/>
    </source>
</evidence>
<feature type="domain" description="G-protein coupled receptors family 1 profile" evidence="13">
    <location>
        <begin position="46"/>
        <end position="303"/>
    </location>
</feature>
<evidence type="ECO:0000256" key="9">
    <source>
        <dbReference type="ARBA" id="ARBA00023180"/>
    </source>
</evidence>
<dbReference type="AlphaFoldDB" id="A0A8C4RGT9"/>
<proteinExistence type="inferred from homology"/>
<dbReference type="Pfam" id="PF00001">
    <property type="entry name" value="7tm_1"/>
    <property type="match status" value="1"/>
</dbReference>
<dbReference type="PANTHER" id="PTHR24249:SF381">
    <property type="entry name" value="TRACE AMINE ASSOCIATED RECEPTOR 19P-RELATED"/>
    <property type="match status" value="1"/>
</dbReference>
<sequence>MGLLEAQSYFCHHPENMTCSKRFQSIAANIMLYVAFMTGILLATFGNLVVIISISHFKQLHTPTNVLTLSLAATDFLIGIFIMPVRTVRTMNACWYFGDIICMAEVFCYPTLTTISVCHLIFLAIDRYFSVCYPLLYTTKITINISFVFIAICWLVPVFYMVLFMFFYFDLIFSTGDHCLELCATITFFTLVTVDMFLTFMLPCSVMLGLYCKIFIVAMQHARAIQVEKRKLDFVGKEHNKQSEKSQNKATRTIGIVIFTFILCLFPFYVCQLLQGFIDYSILIKEIFEYIALFNFAFNPIIYGLFYPWFRKAFRMMVTWLRIYLSIRLSKKKSSISLFDFAQYCIY</sequence>
<dbReference type="SMART" id="SM01381">
    <property type="entry name" value="7TM_GPCR_Srsx"/>
    <property type="match status" value="1"/>
</dbReference>
<name>A0A8C4RGT9_ERPCA</name>
<dbReference type="InterPro" id="IPR050569">
    <property type="entry name" value="TAAR"/>
</dbReference>
<dbReference type="GO" id="GO:0005886">
    <property type="term" value="C:plasma membrane"/>
    <property type="evidence" value="ECO:0007669"/>
    <property type="project" value="UniProtKB-SubCell"/>
</dbReference>
<comment type="subcellular location">
    <subcellularLocation>
        <location evidence="1">Cell membrane</location>
        <topology evidence="1">Multi-pass membrane protein</topology>
    </subcellularLocation>
</comment>
<feature type="transmembrane region" description="Helical" evidence="12">
    <location>
        <begin position="250"/>
        <end position="270"/>
    </location>
</feature>
<keyword evidence="10 11" id="KW-0807">Transducer</keyword>
<keyword evidence="9" id="KW-0325">Glycoprotein</keyword>
<dbReference type="Gene3D" id="1.20.1070.10">
    <property type="entry name" value="Rhodopsin 7-helix transmembrane proteins"/>
    <property type="match status" value="1"/>
</dbReference>
<feature type="transmembrane region" description="Helical" evidence="12">
    <location>
        <begin position="208"/>
        <end position="225"/>
    </location>
</feature>
<evidence type="ECO:0000256" key="3">
    <source>
        <dbReference type="ARBA" id="ARBA00022692"/>
    </source>
</evidence>
<keyword evidence="4 12" id="KW-1133">Transmembrane helix</keyword>
<comment type="similarity">
    <text evidence="11">Belongs to the G-protein coupled receptor 1 family.</text>
</comment>
<evidence type="ECO:0000256" key="11">
    <source>
        <dbReference type="RuleBase" id="RU000688"/>
    </source>
</evidence>
<evidence type="ECO:0000256" key="5">
    <source>
        <dbReference type="ARBA" id="ARBA00023040"/>
    </source>
</evidence>
<keyword evidence="5 11" id="KW-0297">G-protein coupled receptor</keyword>
<evidence type="ECO:0000256" key="2">
    <source>
        <dbReference type="ARBA" id="ARBA00022475"/>
    </source>
</evidence>
<dbReference type="SUPFAM" id="SSF81321">
    <property type="entry name" value="Family A G protein-coupled receptor-like"/>
    <property type="match status" value="1"/>
</dbReference>
<evidence type="ECO:0000313" key="15">
    <source>
        <dbReference type="Proteomes" id="UP000694620"/>
    </source>
</evidence>
<dbReference type="GO" id="GO:0001594">
    <property type="term" value="F:trace-amine receptor activity"/>
    <property type="evidence" value="ECO:0007669"/>
    <property type="project" value="InterPro"/>
</dbReference>
<dbReference type="PROSITE" id="PS00237">
    <property type="entry name" value="G_PROTEIN_RECEP_F1_1"/>
    <property type="match status" value="1"/>
</dbReference>
<feature type="transmembrane region" description="Helical" evidence="12">
    <location>
        <begin position="30"/>
        <end position="54"/>
    </location>
</feature>
<dbReference type="Ensembl" id="ENSECRT00000001798.1">
    <property type="protein sequence ID" value="ENSECRP00000001774.1"/>
    <property type="gene ID" value="ENSECRG00000001231.1"/>
</dbReference>
<evidence type="ECO:0000259" key="13">
    <source>
        <dbReference type="PROSITE" id="PS50262"/>
    </source>
</evidence>
<evidence type="ECO:0000256" key="6">
    <source>
        <dbReference type="ARBA" id="ARBA00023136"/>
    </source>
</evidence>
<dbReference type="InterPro" id="IPR009132">
    <property type="entry name" value="TAAR_fam"/>
</dbReference>
<dbReference type="Proteomes" id="UP000694620">
    <property type="component" value="Chromosome 3"/>
</dbReference>
<dbReference type="InterPro" id="IPR017452">
    <property type="entry name" value="GPCR_Rhodpsn_7TM"/>
</dbReference>
<reference evidence="14" key="2">
    <citation type="submission" date="2025-08" db="UniProtKB">
        <authorList>
            <consortium name="Ensembl"/>
        </authorList>
    </citation>
    <scope>IDENTIFICATION</scope>
</reference>
<dbReference type="InterPro" id="IPR000276">
    <property type="entry name" value="GPCR_Rhodpsn"/>
</dbReference>
<evidence type="ECO:0000256" key="10">
    <source>
        <dbReference type="ARBA" id="ARBA00023224"/>
    </source>
</evidence>
<protein>
    <recommendedName>
        <fullName evidence="13">G-protein coupled receptors family 1 profile domain-containing protein</fullName>
    </recommendedName>
</protein>
<keyword evidence="3 11" id="KW-0812">Transmembrane</keyword>